<dbReference type="SUPFAM" id="SSF49384">
    <property type="entry name" value="Carbohydrate-binding domain"/>
    <property type="match status" value="1"/>
</dbReference>
<dbReference type="InterPro" id="IPR012291">
    <property type="entry name" value="CBM2_carb-bd_dom_sf"/>
</dbReference>
<feature type="signal peptide" evidence="1">
    <location>
        <begin position="1"/>
        <end position="27"/>
    </location>
</feature>
<keyword evidence="4" id="KW-1185">Reference proteome</keyword>
<dbReference type="AlphaFoldDB" id="A0A2W2CYT2"/>
<evidence type="ECO:0000256" key="1">
    <source>
        <dbReference type="SAM" id="SignalP"/>
    </source>
</evidence>
<accession>A0A2W2CYT2</accession>
<dbReference type="GO" id="GO:0030247">
    <property type="term" value="F:polysaccharide binding"/>
    <property type="evidence" value="ECO:0007669"/>
    <property type="project" value="UniProtKB-UniRule"/>
</dbReference>
<dbReference type="RefSeq" id="WP_199524044.1">
    <property type="nucleotide sequence ID" value="NZ_POTY01000497.1"/>
</dbReference>
<dbReference type="GO" id="GO:0005975">
    <property type="term" value="P:carbohydrate metabolic process"/>
    <property type="evidence" value="ECO:0007669"/>
    <property type="project" value="InterPro"/>
</dbReference>
<dbReference type="Gene3D" id="2.60.40.290">
    <property type="match status" value="1"/>
</dbReference>
<evidence type="ECO:0000313" key="4">
    <source>
        <dbReference type="Proteomes" id="UP000248924"/>
    </source>
</evidence>
<dbReference type="Proteomes" id="UP000248924">
    <property type="component" value="Unassembled WGS sequence"/>
</dbReference>
<name>A0A2W2CYT2_9ACTN</name>
<evidence type="ECO:0000259" key="2">
    <source>
        <dbReference type="PROSITE" id="PS51173"/>
    </source>
</evidence>
<protein>
    <submittedName>
        <fullName evidence="3">Chitinase</fullName>
    </submittedName>
</protein>
<gene>
    <name evidence="3" type="ORF">C1I95_34050</name>
</gene>
<dbReference type="InterPro" id="IPR008965">
    <property type="entry name" value="CBM2/CBM3_carb-bd_dom_sf"/>
</dbReference>
<feature type="chain" id="PRO_5016126719" evidence="1">
    <location>
        <begin position="28"/>
        <end position="146"/>
    </location>
</feature>
<dbReference type="SMART" id="SM00637">
    <property type="entry name" value="CBD_II"/>
    <property type="match status" value="1"/>
</dbReference>
<keyword evidence="1" id="KW-0732">Signal</keyword>
<dbReference type="GO" id="GO:0004553">
    <property type="term" value="F:hydrolase activity, hydrolyzing O-glycosyl compounds"/>
    <property type="evidence" value="ECO:0007669"/>
    <property type="project" value="InterPro"/>
</dbReference>
<comment type="caution">
    <text evidence="3">The sequence shown here is derived from an EMBL/GenBank/DDBJ whole genome shotgun (WGS) entry which is preliminary data.</text>
</comment>
<dbReference type="PROSITE" id="PS51173">
    <property type="entry name" value="CBM2"/>
    <property type="match status" value="1"/>
</dbReference>
<dbReference type="InterPro" id="IPR001919">
    <property type="entry name" value="CBD2"/>
</dbReference>
<dbReference type="EMBL" id="POTY01000497">
    <property type="protein sequence ID" value="PZG03071.1"/>
    <property type="molecule type" value="Genomic_DNA"/>
</dbReference>
<feature type="non-terminal residue" evidence="3">
    <location>
        <position position="146"/>
    </location>
</feature>
<sequence length="146" mass="15127">MKRSLRRALWVGAVVAVTVATVPMASAFGAGSVTTSFTRVQDWGTGHETRVTITNGSDASVSTWRIEFELPSGTTIGSSWDADVTRTGNRYVAVKKSWAGALAPGASFSWGYNGTGPYRAPLNCTINGAPCGGGTTPPTTTAPPTT</sequence>
<evidence type="ECO:0000313" key="3">
    <source>
        <dbReference type="EMBL" id="PZG03071.1"/>
    </source>
</evidence>
<dbReference type="Pfam" id="PF00553">
    <property type="entry name" value="CBM_2"/>
    <property type="match status" value="1"/>
</dbReference>
<feature type="domain" description="CBM2" evidence="2">
    <location>
        <begin position="26"/>
        <end position="134"/>
    </location>
</feature>
<reference evidence="3 4" key="1">
    <citation type="submission" date="2018-01" db="EMBL/GenBank/DDBJ databases">
        <title>Draft genome sequence of Jishengella sp. NA12.</title>
        <authorList>
            <person name="Sahin N."/>
            <person name="Ay H."/>
            <person name="Saygin H."/>
        </authorList>
    </citation>
    <scope>NUCLEOTIDE SEQUENCE [LARGE SCALE GENOMIC DNA]</scope>
    <source>
        <strain evidence="3 4">NA12</strain>
    </source>
</reference>
<proteinExistence type="predicted"/>
<organism evidence="3 4">
    <name type="scientific">Micromonospora craterilacus</name>
    <dbReference type="NCBI Taxonomy" id="1655439"/>
    <lineage>
        <taxon>Bacteria</taxon>
        <taxon>Bacillati</taxon>
        <taxon>Actinomycetota</taxon>
        <taxon>Actinomycetes</taxon>
        <taxon>Micromonosporales</taxon>
        <taxon>Micromonosporaceae</taxon>
        <taxon>Micromonospora</taxon>
    </lineage>
</organism>